<comment type="caution">
    <text evidence="2">The sequence shown here is derived from an EMBL/GenBank/DDBJ whole genome shotgun (WGS) entry which is preliminary data.</text>
</comment>
<evidence type="ECO:0000313" key="2">
    <source>
        <dbReference type="EMBL" id="CAD8078474.1"/>
    </source>
</evidence>
<dbReference type="OMA" id="KETIYFH"/>
<accession>A0A8S1MU57</accession>
<dbReference type="EMBL" id="CAJJDM010000061">
    <property type="protein sequence ID" value="CAD8078474.1"/>
    <property type="molecule type" value="Genomic_DNA"/>
</dbReference>
<evidence type="ECO:0000256" key="1">
    <source>
        <dbReference type="SAM" id="MobiDB-lite"/>
    </source>
</evidence>
<name>A0A8S1MU57_PARPR</name>
<dbReference type="Proteomes" id="UP000688137">
    <property type="component" value="Unassembled WGS sequence"/>
</dbReference>
<reference evidence="2" key="1">
    <citation type="submission" date="2021-01" db="EMBL/GenBank/DDBJ databases">
        <authorList>
            <consortium name="Genoscope - CEA"/>
            <person name="William W."/>
        </authorList>
    </citation>
    <scope>NUCLEOTIDE SEQUENCE</scope>
</reference>
<organism evidence="2 3">
    <name type="scientific">Paramecium primaurelia</name>
    <dbReference type="NCBI Taxonomy" id="5886"/>
    <lineage>
        <taxon>Eukaryota</taxon>
        <taxon>Sar</taxon>
        <taxon>Alveolata</taxon>
        <taxon>Ciliophora</taxon>
        <taxon>Intramacronucleata</taxon>
        <taxon>Oligohymenophorea</taxon>
        <taxon>Peniculida</taxon>
        <taxon>Parameciidae</taxon>
        <taxon>Paramecium</taxon>
    </lineage>
</organism>
<proteinExistence type="predicted"/>
<keyword evidence="3" id="KW-1185">Reference proteome</keyword>
<feature type="compositionally biased region" description="Basic and acidic residues" evidence="1">
    <location>
        <begin position="445"/>
        <end position="459"/>
    </location>
</feature>
<protein>
    <submittedName>
        <fullName evidence="2">Uncharacterized protein</fullName>
    </submittedName>
</protein>
<dbReference type="AlphaFoldDB" id="A0A8S1MU57"/>
<evidence type="ECO:0000313" key="3">
    <source>
        <dbReference type="Proteomes" id="UP000688137"/>
    </source>
</evidence>
<sequence length="459" mass="54534">MFKNNYQLKSSIIAQLLKHLNSNCSYGNVFELKIIGDPQNPIFSIVLKQSRNSNTLLQSDMIQKNLDELFNVLPKLCIKQIEQVKDVIIPNSFQVQISLDQVTKSQISMPFKVLISDKLILYPLFCDFQVFLEQMLQSNKFADEIINIDPDEYYVISLMWEIRNLLNDLYKNQASFEFILYPKKHNFGICKQQNNTEVIYFHSLKHKQKFLQQNSKFCRLSTTIYEALKKKEIIETQINLFFLGDGKLCCQELDIKVDYSKHLFQIDFENEEEENVKKWSQQIQISDQQHSNQIKLPIIIKNPILCQKNDIQHFIKFEKNINPKCQCGRELDPYNVDTLIIDYKLMKAFNHIIQDLLLQIEEIGLQILLHPLYMEVEKDVYDNYFIVLFIKEYNQKKKLKLKSYYFEGPNQNYNLHLIEDKNDEKDYLDKLLGEEEIYNESDEQSQEKSEQETKMSIEK</sequence>
<feature type="region of interest" description="Disordered" evidence="1">
    <location>
        <begin position="436"/>
        <end position="459"/>
    </location>
</feature>
<gene>
    <name evidence="2" type="ORF">PPRIM_AZ9-3.1.T0600065</name>
</gene>